<comment type="subcellular location">
    <subcellularLocation>
        <location evidence="1 13">Cell outer membrane</location>
        <topology evidence="1 13">Lipid-anchor</topology>
    </subcellularLocation>
</comment>
<feature type="chain" id="PRO_5043472604" description="Outer-membrane lipoprotein LolB" evidence="14">
    <location>
        <begin position="22"/>
        <end position="194"/>
    </location>
</feature>
<protein>
    <recommendedName>
        <fullName evidence="4 13">Outer-membrane lipoprotein LolB</fullName>
    </recommendedName>
</protein>
<comment type="function">
    <text evidence="13">Plays a critical role in the incorporation of lipoproteins in the outer membrane after they are released by the LolA protein.</text>
</comment>
<dbReference type="InterPro" id="IPR029046">
    <property type="entry name" value="LolA/LolB/LppX"/>
</dbReference>
<keyword evidence="5 13" id="KW-0813">Transport</keyword>
<comment type="similarity">
    <text evidence="2 13">Belongs to the LolB family.</text>
</comment>
<evidence type="ECO:0000256" key="6">
    <source>
        <dbReference type="ARBA" id="ARBA00022729"/>
    </source>
</evidence>
<comment type="subunit">
    <text evidence="3 13">Monomer.</text>
</comment>
<evidence type="ECO:0000256" key="14">
    <source>
        <dbReference type="SAM" id="SignalP"/>
    </source>
</evidence>
<dbReference type="InterPro" id="IPR004565">
    <property type="entry name" value="OM_lipoprot_LolB"/>
</dbReference>
<reference evidence="16" key="1">
    <citation type="journal article" date="2019" name="Int. J. Syst. Evol. Microbiol.">
        <title>The Global Catalogue of Microorganisms (GCM) 10K type strain sequencing project: providing services to taxonomists for standard genome sequencing and annotation.</title>
        <authorList>
            <consortium name="The Broad Institute Genomics Platform"/>
            <consortium name="The Broad Institute Genome Sequencing Center for Infectious Disease"/>
            <person name="Wu L."/>
            <person name="Ma J."/>
        </authorList>
    </citation>
    <scope>NUCLEOTIDE SEQUENCE [LARGE SCALE GENOMIC DNA]</scope>
    <source>
        <strain evidence="16">JCM 19134</strain>
    </source>
</reference>
<accession>A0AAV3U706</accession>
<dbReference type="GO" id="GO:0044874">
    <property type="term" value="P:lipoprotein localization to outer membrane"/>
    <property type="evidence" value="ECO:0007669"/>
    <property type="project" value="UniProtKB-UniRule"/>
</dbReference>
<feature type="signal peptide" evidence="14">
    <location>
        <begin position="1"/>
        <end position="21"/>
    </location>
</feature>
<evidence type="ECO:0000256" key="5">
    <source>
        <dbReference type="ARBA" id="ARBA00022448"/>
    </source>
</evidence>
<keyword evidence="6 13" id="KW-0732">Signal</keyword>
<dbReference type="HAMAP" id="MF_00233">
    <property type="entry name" value="LolB"/>
    <property type="match status" value="1"/>
</dbReference>
<keyword evidence="8 13" id="KW-0472">Membrane</keyword>
<evidence type="ECO:0000256" key="8">
    <source>
        <dbReference type="ARBA" id="ARBA00023136"/>
    </source>
</evidence>
<organism evidence="15 16">
    <name type="scientific">Halioxenophilus aromaticivorans</name>
    <dbReference type="NCBI Taxonomy" id="1306992"/>
    <lineage>
        <taxon>Bacteria</taxon>
        <taxon>Pseudomonadati</taxon>
        <taxon>Pseudomonadota</taxon>
        <taxon>Gammaproteobacteria</taxon>
        <taxon>Alteromonadales</taxon>
        <taxon>Alteromonadaceae</taxon>
        <taxon>Halioxenophilus</taxon>
    </lineage>
</organism>
<evidence type="ECO:0000256" key="7">
    <source>
        <dbReference type="ARBA" id="ARBA00022927"/>
    </source>
</evidence>
<dbReference type="Proteomes" id="UP001409585">
    <property type="component" value="Unassembled WGS sequence"/>
</dbReference>
<dbReference type="GO" id="GO:0009279">
    <property type="term" value="C:cell outer membrane"/>
    <property type="evidence" value="ECO:0007669"/>
    <property type="project" value="UniProtKB-SubCell"/>
</dbReference>
<gene>
    <name evidence="13 15" type="primary">lolB</name>
    <name evidence="15" type="ORF">GCM10025791_37570</name>
</gene>
<evidence type="ECO:0000256" key="9">
    <source>
        <dbReference type="ARBA" id="ARBA00023139"/>
    </source>
</evidence>
<evidence type="ECO:0000256" key="3">
    <source>
        <dbReference type="ARBA" id="ARBA00011245"/>
    </source>
</evidence>
<dbReference type="RefSeq" id="WP_345426072.1">
    <property type="nucleotide sequence ID" value="NZ_AP031496.1"/>
</dbReference>
<dbReference type="EMBL" id="BAABLX010000029">
    <property type="protein sequence ID" value="GAA4953106.1"/>
    <property type="molecule type" value="Genomic_DNA"/>
</dbReference>
<keyword evidence="11 13" id="KW-0998">Cell outer membrane</keyword>
<evidence type="ECO:0000256" key="1">
    <source>
        <dbReference type="ARBA" id="ARBA00004459"/>
    </source>
</evidence>
<name>A0AAV3U706_9ALTE</name>
<keyword evidence="10 13" id="KW-0143">Chaperone</keyword>
<evidence type="ECO:0000256" key="4">
    <source>
        <dbReference type="ARBA" id="ARBA00016202"/>
    </source>
</evidence>
<dbReference type="GO" id="GO:0015031">
    <property type="term" value="P:protein transport"/>
    <property type="evidence" value="ECO:0007669"/>
    <property type="project" value="UniProtKB-KW"/>
</dbReference>
<dbReference type="AlphaFoldDB" id="A0AAV3U706"/>
<dbReference type="SUPFAM" id="SSF89392">
    <property type="entry name" value="Prokaryotic lipoproteins and lipoprotein localization factors"/>
    <property type="match status" value="1"/>
</dbReference>
<sequence length="194" mass="20942">MFNRISLRALAIIAALLSACAQLPKTPVADSPGRPAQALTQWHMKGKVGITTLTERVNASINWQQQESDFSISLSGPFGQGRADLIGDASGIVLATGGQTYRGTSAKDLMQQQLGWSVPVQHFTYWAKGIPSPLAPVTGLSYDEQGSLSALEQDGWQVSLSRYTTVDGWQLPGRMSAKTDQIALLVVAKEWLLD</sequence>
<dbReference type="CDD" id="cd16326">
    <property type="entry name" value="LolB"/>
    <property type="match status" value="1"/>
</dbReference>
<keyword evidence="16" id="KW-1185">Reference proteome</keyword>
<dbReference type="Gene3D" id="2.50.20.10">
    <property type="entry name" value="Lipoprotein localisation LolA/LolB/LppX"/>
    <property type="match status" value="1"/>
</dbReference>
<evidence type="ECO:0000256" key="2">
    <source>
        <dbReference type="ARBA" id="ARBA00009696"/>
    </source>
</evidence>
<dbReference type="NCBIfam" id="TIGR00548">
    <property type="entry name" value="lolB"/>
    <property type="match status" value="1"/>
</dbReference>
<dbReference type="PROSITE" id="PS51257">
    <property type="entry name" value="PROKAR_LIPOPROTEIN"/>
    <property type="match status" value="1"/>
</dbReference>
<proteinExistence type="inferred from homology"/>
<keyword evidence="9 13" id="KW-0564">Palmitate</keyword>
<evidence type="ECO:0000256" key="10">
    <source>
        <dbReference type="ARBA" id="ARBA00023186"/>
    </source>
</evidence>
<evidence type="ECO:0000256" key="13">
    <source>
        <dbReference type="HAMAP-Rule" id="MF_00233"/>
    </source>
</evidence>
<evidence type="ECO:0000256" key="11">
    <source>
        <dbReference type="ARBA" id="ARBA00023237"/>
    </source>
</evidence>
<evidence type="ECO:0000313" key="16">
    <source>
        <dbReference type="Proteomes" id="UP001409585"/>
    </source>
</evidence>
<keyword evidence="7 13" id="KW-0653">Protein transport</keyword>
<dbReference type="Pfam" id="PF03550">
    <property type="entry name" value="LolB"/>
    <property type="match status" value="1"/>
</dbReference>
<evidence type="ECO:0000256" key="12">
    <source>
        <dbReference type="ARBA" id="ARBA00023288"/>
    </source>
</evidence>
<evidence type="ECO:0000313" key="15">
    <source>
        <dbReference type="EMBL" id="GAA4953106.1"/>
    </source>
</evidence>
<keyword evidence="12 13" id="KW-0449">Lipoprotein</keyword>
<comment type="caution">
    <text evidence="15">The sequence shown here is derived from an EMBL/GenBank/DDBJ whole genome shotgun (WGS) entry which is preliminary data.</text>
</comment>